<dbReference type="CDD" id="cd18660">
    <property type="entry name" value="CD1_tandem"/>
    <property type="match status" value="1"/>
</dbReference>
<dbReference type="SMART" id="SM00490">
    <property type="entry name" value="HELICc"/>
    <property type="match status" value="1"/>
</dbReference>
<keyword evidence="6" id="KW-0539">Nucleus</keyword>
<dbReference type="GO" id="GO:0000785">
    <property type="term" value="C:chromatin"/>
    <property type="evidence" value="ECO:0007669"/>
    <property type="project" value="TreeGrafter"/>
</dbReference>
<feature type="domain" description="Chromo" evidence="8">
    <location>
        <begin position="339"/>
        <end position="403"/>
    </location>
</feature>
<evidence type="ECO:0000256" key="1">
    <source>
        <dbReference type="ARBA" id="ARBA00004123"/>
    </source>
</evidence>
<name>A0AAW2QRW8_9LAMI</name>
<reference evidence="10" key="2">
    <citation type="journal article" date="2024" name="Plant">
        <title>Genomic evolution and insights into agronomic trait innovations of Sesamum species.</title>
        <authorList>
            <person name="Miao H."/>
            <person name="Wang L."/>
            <person name="Qu L."/>
            <person name="Liu H."/>
            <person name="Sun Y."/>
            <person name="Le M."/>
            <person name="Wang Q."/>
            <person name="Wei S."/>
            <person name="Zheng Y."/>
            <person name="Lin W."/>
            <person name="Duan Y."/>
            <person name="Cao H."/>
            <person name="Xiong S."/>
            <person name="Wang X."/>
            <person name="Wei L."/>
            <person name="Li C."/>
            <person name="Ma Q."/>
            <person name="Ju M."/>
            <person name="Zhao R."/>
            <person name="Li G."/>
            <person name="Mu C."/>
            <person name="Tian Q."/>
            <person name="Mei H."/>
            <person name="Zhang T."/>
            <person name="Gao T."/>
            <person name="Zhang H."/>
        </authorList>
    </citation>
    <scope>NUCLEOTIDE SEQUENCE</scope>
    <source>
        <strain evidence="10">G01</strain>
    </source>
</reference>
<evidence type="ECO:0000256" key="2">
    <source>
        <dbReference type="ARBA" id="ARBA00022737"/>
    </source>
</evidence>
<feature type="domain" description="Chromo" evidence="8">
    <location>
        <begin position="254"/>
        <end position="318"/>
    </location>
</feature>
<dbReference type="InterPro" id="IPR027417">
    <property type="entry name" value="P-loop_NTPase"/>
</dbReference>
<feature type="compositionally biased region" description="Acidic residues" evidence="7">
    <location>
        <begin position="150"/>
        <end position="164"/>
    </location>
</feature>
<dbReference type="InterPro" id="IPR000953">
    <property type="entry name" value="Chromo/chromo_shadow_dom"/>
</dbReference>
<gene>
    <name evidence="10" type="ORF">Sangu_0350300</name>
</gene>
<accession>A0AAW2QRW8</accession>
<dbReference type="InterPro" id="IPR016197">
    <property type="entry name" value="Chromo-like_dom_sf"/>
</dbReference>
<feature type="compositionally biased region" description="Acidic residues" evidence="7">
    <location>
        <begin position="206"/>
        <end position="232"/>
    </location>
</feature>
<keyword evidence="4" id="KW-0378">Hydrolase</keyword>
<evidence type="ECO:0000313" key="10">
    <source>
        <dbReference type="EMBL" id="KAL0370322.1"/>
    </source>
</evidence>
<feature type="compositionally biased region" description="Polar residues" evidence="7">
    <location>
        <begin position="1"/>
        <end position="30"/>
    </location>
</feature>
<evidence type="ECO:0000259" key="8">
    <source>
        <dbReference type="PROSITE" id="PS50013"/>
    </source>
</evidence>
<dbReference type="GO" id="GO:0005634">
    <property type="term" value="C:nucleus"/>
    <property type="evidence" value="ECO:0007669"/>
    <property type="project" value="UniProtKB-SubCell"/>
</dbReference>
<dbReference type="InterPro" id="IPR038718">
    <property type="entry name" value="SNF2-like_sf"/>
</dbReference>
<dbReference type="GO" id="GO:0003677">
    <property type="term" value="F:DNA binding"/>
    <property type="evidence" value="ECO:0007669"/>
    <property type="project" value="TreeGrafter"/>
</dbReference>
<reference evidence="10" key="1">
    <citation type="submission" date="2020-06" db="EMBL/GenBank/DDBJ databases">
        <authorList>
            <person name="Li T."/>
            <person name="Hu X."/>
            <person name="Zhang T."/>
            <person name="Song X."/>
            <person name="Zhang H."/>
            <person name="Dai N."/>
            <person name="Sheng W."/>
            <person name="Hou X."/>
            <person name="Wei L."/>
        </authorList>
    </citation>
    <scope>NUCLEOTIDE SEQUENCE</scope>
    <source>
        <strain evidence="10">G01</strain>
        <tissue evidence="10">Leaf</tissue>
    </source>
</reference>
<dbReference type="SMART" id="SM00298">
    <property type="entry name" value="CHROMO"/>
    <property type="match status" value="2"/>
</dbReference>
<feature type="compositionally biased region" description="Basic and acidic residues" evidence="7">
    <location>
        <begin position="121"/>
        <end position="135"/>
    </location>
</feature>
<dbReference type="PROSITE" id="PS51194">
    <property type="entry name" value="HELICASE_CTER"/>
    <property type="match status" value="1"/>
</dbReference>
<dbReference type="Gene3D" id="3.40.50.300">
    <property type="entry name" value="P-loop containing nucleotide triphosphate hydrolases"/>
    <property type="match status" value="1"/>
</dbReference>
<protein>
    <submittedName>
        <fullName evidence="10">Protein CHROMATIN REMODELING 5</fullName>
    </submittedName>
</protein>
<evidence type="ECO:0000256" key="7">
    <source>
        <dbReference type="SAM" id="MobiDB-lite"/>
    </source>
</evidence>
<dbReference type="GO" id="GO:0140658">
    <property type="term" value="F:ATP-dependent chromatin remodeler activity"/>
    <property type="evidence" value="ECO:0007669"/>
    <property type="project" value="TreeGrafter"/>
</dbReference>
<keyword evidence="5" id="KW-0067">ATP-binding</keyword>
<dbReference type="Pfam" id="PF00176">
    <property type="entry name" value="SNF2-rel_dom"/>
    <property type="match status" value="1"/>
</dbReference>
<dbReference type="PROSITE" id="PS50013">
    <property type="entry name" value="CHROMO_2"/>
    <property type="match status" value="2"/>
</dbReference>
<sequence>MAFFRNSSGGVVEQISGSETSHTQQLTMHNSRLPENVATDNEEMPGPTSSINTGEDSSSNIRTGKTQPPMRGTTMGGKWGSTFWRDSQSKTMSHGASESGEESKSGSEYKGSELEESSDGAEDRMESENDDDTHKAVSGKGHQTVPADEMLSDEYYEQDGDDQTESLNHHRAVNNSSGFSSKPPPRLAADSSISRKSKGSKANKYDDEDADYEEDDDEEEDEDDPDDADFDPDYGATRAPRGIKKEEAEEEDGDAIEKVLWHQPKGMAEEALRNNKSTEPVLMSYLFDSEPDWNEMEFLIKWKGQSHLHCQWKPFSELQNIEVNDVSKEMDLDIIKQNSQVERVIADRLIKDSLGDVVPEYLVKWQGLSYAEATWEKDTDISFAQDAIDEYKAREAASMVQGKTVDFQRKKSKGSLRKLDQQPEWLKGGNLRDYQLEGLNFLVNSWRNDTNVILADEMGLGKTVQSVSMLGFLQEFSTKNKLLITGTPLQNSVEELWYYKWILERNFHDLNKGVRGNQMVRMLDLLAEYLSLKGFQFQRLDGSTKAELRQQAMDHFNAPGSEDFCFLLSTRAGGLGINLATADTVIIFDSDWNPQNDLQAMSRAHRIGQQEVVNIYRFVTSKSVEEDILERAKKKMVLDHLVIQKLNAEADWRKRKRKKEVLLIKMSFQQF</sequence>
<keyword evidence="3" id="KW-0547">Nucleotide-binding</keyword>
<dbReference type="AlphaFoldDB" id="A0AAW2QRW8"/>
<dbReference type="Pfam" id="PF00271">
    <property type="entry name" value="Helicase_C"/>
    <property type="match status" value="1"/>
</dbReference>
<evidence type="ECO:0000259" key="9">
    <source>
        <dbReference type="PROSITE" id="PS51194"/>
    </source>
</evidence>
<dbReference type="Pfam" id="PF00385">
    <property type="entry name" value="Chromo"/>
    <property type="match status" value="1"/>
</dbReference>
<dbReference type="GO" id="GO:0005524">
    <property type="term" value="F:ATP binding"/>
    <property type="evidence" value="ECO:0007669"/>
    <property type="project" value="UniProtKB-KW"/>
</dbReference>
<feature type="compositionally biased region" description="Polar residues" evidence="7">
    <location>
        <begin position="47"/>
        <end position="66"/>
    </location>
</feature>
<dbReference type="Gene3D" id="2.40.50.40">
    <property type="match status" value="2"/>
</dbReference>
<feature type="region of interest" description="Disordered" evidence="7">
    <location>
        <begin position="1"/>
        <end position="253"/>
    </location>
</feature>
<dbReference type="GO" id="GO:0003682">
    <property type="term" value="F:chromatin binding"/>
    <property type="evidence" value="ECO:0007669"/>
    <property type="project" value="TreeGrafter"/>
</dbReference>
<dbReference type="GO" id="GO:0016887">
    <property type="term" value="F:ATP hydrolysis activity"/>
    <property type="evidence" value="ECO:0007669"/>
    <property type="project" value="TreeGrafter"/>
</dbReference>
<keyword evidence="2" id="KW-0677">Repeat</keyword>
<organism evidence="10">
    <name type="scientific">Sesamum angustifolium</name>
    <dbReference type="NCBI Taxonomy" id="2727405"/>
    <lineage>
        <taxon>Eukaryota</taxon>
        <taxon>Viridiplantae</taxon>
        <taxon>Streptophyta</taxon>
        <taxon>Embryophyta</taxon>
        <taxon>Tracheophyta</taxon>
        <taxon>Spermatophyta</taxon>
        <taxon>Magnoliopsida</taxon>
        <taxon>eudicotyledons</taxon>
        <taxon>Gunneridae</taxon>
        <taxon>Pentapetalae</taxon>
        <taxon>asterids</taxon>
        <taxon>lamiids</taxon>
        <taxon>Lamiales</taxon>
        <taxon>Pedaliaceae</taxon>
        <taxon>Sesamum</taxon>
    </lineage>
</organism>
<evidence type="ECO:0000256" key="5">
    <source>
        <dbReference type="ARBA" id="ARBA00022840"/>
    </source>
</evidence>
<dbReference type="PANTHER" id="PTHR45623">
    <property type="entry name" value="CHROMODOMAIN-HELICASE-DNA-BINDING PROTEIN 3-RELATED-RELATED"/>
    <property type="match status" value="1"/>
</dbReference>
<dbReference type="SUPFAM" id="SSF54160">
    <property type="entry name" value="Chromo domain-like"/>
    <property type="match status" value="2"/>
</dbReference>
<dbReference type="GO" id="GO:0042393">
    <property type="term" value="F:histone binding"/>
    <property type="evidence" value="ECO:0007669"/>
    <property type="project" value="TreeGrafter"/>
</dbReference>
<evidence type="ECO:0000256" key="3">
    <source>
        <dbReference type="ARBA" id="ARBA00022741"/>
    </source>
</evidence>
<dbReference type="InterPro" id="IPR023780">
    <property type="entry name" value="Chromo_domain"/>
</dbReference>
<dbReference type="InterPro" id="IPR049730">
    <property type="entry name" value="SNF2/RAD54-like_C"/>
</dbReference>
<dbReference type="EMBL" id="JACGWK010000002">
    <property type="protein sequence ID" value="KAL0370322.1"/>
    <property type="molecule type" value="Genomic_DNA"/>
</dbReference>
<dbReference type="SUPFAM" id="SSF52540">
    <property type="entry name" value="P-loop containing nucleoside triphosphate hydrolases"/>
    <property type="match status" value="1"/>
</dbReference>
<comment type="caution">
    <text evidence="10">The sequence shown here is derived from an EMBL/GenBank/DDBJ whole genome shotgun (WGS) entry which is preliminary data.</text>
</comment>
<feature type="compositionally biased region" description="Basic and acidic residues" evidence="7">
    <location>
        <begin position="101"/>
        <end position="113"/>
    </location>
</feature>
<dbReference type="InterPro" id="IPR000330">
    <property type="entry name" value="SNF2_N"/>
</dbReference>
<proteinExistence type="predicted"/>
<dbReference type="FunFam" id="2.40.50.40:FF:000032">
    <property type="entry name" value="protein CHROMATIN REMODELING 5 isoform X2"/>
    <property type="match status" value="1"/>
</dbReference>
<dbReference type="CDD" id="cd18659">
    <property type="entry name" value="CD2_tandem"/>
    <property type="match status" value="1"/>
</dbReference>
<evidence type="ECO:0000256" key="6">
    <source>
        <dbReference type="ARBA" id="ARBA00023242"/>
    </source>
</evidence>
<dbReference type="Gene3D" id="3.40.50.10810">
    <property type="entry name" value="Tandem AAA-ATPase domain"/>
    <property type="match status" value="1"/>
</dbReference>
<dbReference type="GO" id="GO:0034728">
    <property type="term" value="P:nucleosome organization"/>
    <property type="evidence" value="ECO:0007669"/>
    <property type="project" value="TreeGrafter"/>
</dbReference>
<evidence type="ECO:0000256" key="4">
    <source>
        <dbReference type="ARBA" id="ARBA00022801"/>
    </source>
</evidence>
<comment type="subcellular location">
    <subcellularLocation>
        <location evidence="1">Nucleus</location>
    </subcellularLocation>
</comment>
<dbReference type="InterPro" id="IPR001650">
    <property type="entry name" value="Helicase_C-like"/>
</dbReference>
<dbReference type="PANTHER" id="PTHR45623:SF14">
    <property type="entry name" value="CHROMODOMAIN-HELICASE-DNA-BINDING PROTEIN 1"/>
    <property type="match status" value="1"/>
</dbReference>
<feature type="domain" description="Helicase C-terminal" evidence="9">
    <location>
        <begin position="494"/>
        <end position="649"/>
    </location>
</feature>
<dbReference type="CDD" id="cd18793">
    <property type="entry name" value="SF2_C_SNF"/>
    <property type="match status" value="1"/>
</dbReference>